<keyword evidence="6 12" id="KW-0472">Membrane</keyword>
<evidence type="ECO:0000313" key="14">
    <source>
        <dbReference type="Proteomes" id="UP000515150"/>
    </source>
</evidence>
<evidence type="ECO:0000256" key="8">
    <source>
        <dbReference type="ARBA" id="ARBA00023170"/>
    </source>
</evidence>
<keyword evidence="3 12" id="KW-0812">Transmembrane</keyword>
<dbReference type="PANTHER" id="PTHR25466:SF14">
    <property type="entry name" value="BUTYROPHILIN SUBFAMILY 2 MEMBER A2-LIKE-RELATED"/>
    <property type="match status" value="1"/>
</dbReference>
<dbReference type="GO" id="GO:0042130">
    <property type="term" value="P:negative regulation of T cell proliferation"/>
    <property type="evidence" value="ECO:0007669"/>
    <property type="project" value="TreeGrafter"/>
</dbReference>
<evidence type="ECO:0000256" key="5">
    <source>
        <dbReference type="ARBA" id="ARBA00022989"/>
    </source>
</evidence>
<feature type="region of interest" description="Disordered" evidence="11">
    <location>
        <begin position="190"/>
        <end position="209"/>
    </location>
</feature>
<keyword evidence="7" id="KW-1015">Disulfide bond</keyword>
<evidence type="ECO:0000256" key="1">
    <source>
        <dbReference type="ARBA" id="ARBA00004251"/>
    </source>
</evidence>
<dbReference type="GO" id="GO:0042102">
    <property type="term" value="P:positive regulation of T cell proliferation"/>
    <property type="evidence" value="ECO:0007669"/>
    <property type="project" value="TreeGrafter"/>
</dbReference>
<dbReference type="GeneID" id="114869251"/>
<keyword evidence="5 12" id="KW-1133">Transmembrane helix</keyword>
<keyword evidence="9" id="KW-0325">Glycoprotein</keyword>
<dbReference type="InParanoid" id="A0A6P7PHL7"/>
<dbReference type="GO" id="GO:0071222">
    <property type="term" value="P:cellular response to lipopolysaccharide"/>
    <property type="evidence" value="ECO:0007669"/>
    <property type="project" value="TreeGrafter"/>
</dbReference>
<feature type="compositionally biased region" description="Low complexity" evidence="11">
    <location>
        <begin position="191"/>
        <end position="203"/>
    </location>
</feature>
<dbReference type="KEGG" id="bspl:114869251"/>
<gene>
    <name evidence="15" type="primary">LOC114869251</name>
</gene>
<organism evidence="14 15">
    <name type="scientific">Betta splendens</name>
    <name type="common">Siamese fighting fish</name>
    <dbReference type="NCBI Taxonomy" id="158456"/>
    <lineage>
        <taxon>Eukaryota</taxon>
        <taxon>Metazoa</taxon>
        <taxon>Chordata</taxon>
        <taxon>Craniata</taxon>
        <taxon>Vertebrata</taxon>
        <taxon>Euteleostomi</taxon>
        <taxon>Actinopterygii</taxon>
        <taxon>Neopterygii</taxon>
        <taxon>Teleostei</taxon>
        <taxon>Neoteleostei</taxon>
        <taxon>Acanthomorphata</taxon>
        <taxon>Anabantaria</taxon>
        <taxon>Anabantiformes</taxon>
        <taxon>Anabantoidei</taxon>
        <taxon>Osphronemidae</taxon>
        <taxon>Betta</taxon>
    </lineage>
</organism>
<evidence type="ECO:0000256" key="3">
    <source>
        <dbReference type="ARBA" id="ARBA00022692"/>
    </source>
</evidence>
<protein>
    <submittedName>
        <fullName evidence="15">Uncharacterized protein LOC114869251</fullName>
    </submittedName>
</protein>
<dbReference type="Gene3D" id="2.60.40.10">
    <property type="entry name" value="Immunoglobulins"/>
    <property type="match status" value="1"/>
</dbReference>
<evidence type="ECO:0000256" key="12">
    <source>
        <dbReference type="SAM" id="Phobius"/>
    </source>
</evidence>
<dbReference type="GO" id="GO:0031295">
    <property type="term" value="P:T cell costimulation"/>
    <property type="evidence" value="ECO:0007669"/>
    <property type="project" value="TreeGrafter"/>
</dbReference>
<dbReference type="PANTHER" id="PTHR25466">
    <property type="entry name" value="T-LYMPHOCYTE ACTIVATION ANTIGEN"/>
    <property type="match status" value="1"/>
</dbReference>
<dbReference type="InterPro" id="IPR036179">
    <property type="entry name" value="Ig-like_dom_sf"/>
</dbReference>
<dbReference type="InterPro" id="IPR013783">
    <property type="entry name" value="Ig-like_fold"/>
</dbReference>
<keyword evidence="4" id="KW-0732">Signal</keyword>
<feature type="transmembrane region" description="Helical" evidence="12">
    <location>
        <begin position="160"/>
        <end position="182"/>
    </location>
</feature>
<dbReference type="GO" id="GO:0006955">
    <property type="term" value="P:immune response"/>
    <property type="evidence" value="ECO:0007669"/>
    <property type="project" value="TreeGrafter"/>
</dbReference>
<dbReference type="RefSeq" id="XP_029029145.1">
    <property type="nucleotide sequence ID" value="XM_029173312.3"/>
</dbReference>
<dbReference type="OrthoDB" id="9898017at2759"/>
<proteinExistence type="predicted"/>
<dbReference type="InterPro" id="IPR051713">
    <property type="entry name" value="T-cell_Activation_Regulation"/>
</dbReference>
<evidence type="ECO:0000256" key="4">
    <source>
        <dbReference type="ARBA" id="ARBA00022729"/>
    </source>
</evidence>
<dbReference type="Proteomes" id="UP000515150">
    <property type="component" value="Chromosome 2"/>
</dbReference>
<sequence length="230" mass="25584">MVQVINSAGMETLVRLIVLLPVTVTPQRFEADPVTVTAAVGSDVILPCVSKDEINVTDLIIDWTKEGDEIYIFQEKKPSFRHKDYKDRTSVFTKELQNNNFSIKLFGVKQTDEGQFSCCYYGDGKGRRCTNVTLTVITESSANISEVKENPKDPDLRPDAAVMAAVLVLLCVGLGVGSFISWKRRNGCGAQDETQTNTETQQNRAEATSLTVVTMSDEEQEAEQDHHHHQ</sequence>
<dbReference type="GO" id="GO:0007166">
    <property type="term" value="P:cell surface receptor signaling pathway"/>
    <property type="evidence" value="ECO:0007669"/>
    <property type="project" value="TreeGrafter"/>
</dbReference>
<evidence type="ECO:0000256" key="10">
    <source>
        <dbReference type="ARBA" id="ARBA00023319"/>
    </source>
</evidence>
<evidence type="ECO:0000259" key="13">
    <source>
        <dbReference type="PROSITE" id="PS50835"/>
    </source>
</evidence>
<dbReference type="InterPro" id="IPR013106">
    <property type="entry name" value="Ig_V-set"/>
</dbReference>
<evidence type="ECO:0000256" key="11">
    <source>
        <dbReference type="SAM" id="MobiDB-lite"/>
    </source>
</evidence>
<dbReference type="SMART" id="SM00409">
    <property type="entry name" value="IG"/>
    <property type="match status" value="1"/>
</dbReference>
<accession>A0A6P7PHL7</accession>
<feature type="domain" description="Ig-like" evidence="13">
    <location>
        <begin position="26"/>
        <end position="118"/>
    </location>
</feature>
<keyword evidence="2" id="KW-1003">Cell membrane</keyword>
<dbReference type="Pfam" id="PF07686">
    <property type="entry name" value="V-set"/>
    <property type="match status" value="1"/>
</dbReference>
<evidence type="ECO:0000256" key="6">
    <source>
        <dbReference type="ARBA" id="ARBA00023136"/>
    </source>
</evidence>
<name>A0A6P7PHL7_BETSP</name>
<evidence type="ECO:0000256" key="7">
    <source>
        <dbReference type="ARBA" id="ARBA00023157"/>
    </source>
</evidence>
<dbReference type="InterPro" id="IPR003599">
    <property type="entry name" value="Ig_sub"/>
</dbReference>
<dbReference type="GO" id="GO:0009897">
    <property type="term" value="C:external side of plasma membrane"/>
    <property type="evidence" value="ECO:0007669"/>
    <property type="project" value="TreeGrafter"/>
</dbReference>
<dbReference type="InterPro" id="IPR007110">
    <property type="entry name" value="Ig-like_dom"/>
</dbReference>
<dbReference type="AlphaFoldDB" id="A0A6P7PHL7"/>
<dbReference type="PROSITE" id="PS50835">
    <property type="entry name" value="IG_LIKE"/>
    <property type="match status" value="1"/>
</dbReference>
<evidence type="ECO:0000256" key="9">
    <source>
        <dbReference type="ARBA" id="ARBA00023180"/>
    </source>
</evidence>
<evidence type="ECO:0000313" key="15">
    <source>
        <dbReference type="RefSeq" id="XP_029029145.1"/>
    </source>
</evidence>
<keyword evidence="8" id="KW-0675">Receptor</keyword>
<comment type="subcellular location">
    <subcellularLocation>
        <location evidence="1">Cell membrane</location>
        <topology evidence="1">Single-pass type I membrane protein</topology>
    </subcellularLocation>
</comment>
<dbReference type="SUPFAM" id="SSF48726">
    <property type="entry name" value="Immunoglobulin"/>
    <property type="match status" value="1"/>
</dbReference>
<keyword evidence="14" id="KW-1185">Reference proteome</keyword>
<evidence type="ECO:0000256" key="2">
    <source>
        <dbReference type="ARBA" id="ARBA00022475"/>
    </source>
</evidence>
<keyword evidence="10" id="KW-0393">Immunoglobulin domain</keyword>
<reference evidence="15" key="1">
    <citation type="submission" date="2025-08" db="UniProtKB">
        <authorList>
            <consortium name="RefSeq"/>
        </authorList>
    </citation>
    <scope>IDENTIFICATION</scope>
</reference>